<dbReference type="SUPFAM" id="SSF55811">
    <property type="entry name" value="Nudix"/>
    <property type="match status" value="1"/>
</dbReference>
<evidence type="ECO:0000313" key="1">
    <source>
        <dbReference type="EMBL" id="RYB04000.1"/>
    </source>
</evidence>
<evidence type="ECO:0000313" key="2">
    <source>
        <dbReference type="Proteomes" id="UP000289411"/>
    </source>
</evidence>
<accession>A0A4Q2RB24</accession>
<dbReference type="Gene3D" id="3.90.79.10">
    <property type="entry name" value="Nucleoside Triphosphate Pyrophosphohydrolase"/>
    <property type="match status" value="1"/>
</dbReference>
<comment type="caution">
    <text evidence="1">The sequence shown here is derived from an EMBL/GenBank/DDBJ whole genome shotgun (WGS) entry which is preliminary data.</text>
</comment>
<dbReference type="OrthoDB" id="9806849at2"/>
<dbReference type="Proteomes" id="UP000289411">
    <property type="component" value="Unassembled WGS sequence"/>
</dbReference>
<sequence length="232" mass="25105">MEVDAVDCAFEPRRWDFAEARSAEIAAHWAEALRRKPRMFDGRVLLMHRGAVEVEADGRRVFRGAYLETSFSAFLFWRDIGLPPAGVRNGFGMACLSSADGAFVLGEMGHHTANAGAIYFASGTPDPGDVRDGRVDIEGSIRRELREETGLDAATLSLDPGLTLVMDGCRVGFMKRVRSAETAEALVARIGAFLARDPEPELARMHVVATAAEIGPAVQVSAATYLRAKLPA</sequence>
<proteinExistence type="predicted"/>
<reference evidence="1 2" key="2">
    <citation type="submission" date="2019-02" db="EMBL/GenBank/DDBJ databases">
        <title>'Lichenibacterium ramalinii' gen. nov. sp. nov., 'Lichenibacterium minor' gen. nov. sp. nov.</title>
        <authorList>
            <person name="Pankratov T."/>
        </authorList>
    </citation>
    <scope>NUCLEOTIDE SEQUENCE [LARGE SCALE GENOMIC DNA]</scope>
    <source>
        <strain evidence="1 2">RmlP001</strain>
    </source>
</reference>
<keyword evidence="2" id="KW-1185">Reference proteome</keyword>
<gene>
    <name evidence="1" type="ORF">D3272_14850</name>
</gene>
<name>A0A4Q2RB24_9HYPH</name>
<dbReference type="EMBL" id="QYBC01000012">
    <property type="protein sequence ID" value="RYB04000.1"/>
    <property type="molecule type" value="Genomic_DNA"/>
</dbReference>
<dbReference type="GO" id="GO:0016787">
    <property type="term" value="F:hydrolase activity"/>
    <property type="evidence" value="ECO:0007669"/>
    <property type="project" value="UniProtKB-KW"/>
</dbReference>
<keyword evidence="1" id="KW-0378">Hydrolase</keyword>
<dbReference type="InterPro" id="IPR015797">
    <property type="entry name" value="NUDIX_hydrolase-like_dom_sf"/>
</dbReference>
<reference evidence="1 2" key="1">
    <citation type="submission" date="2018-09" db="EMBL/GenBank/DDBJ databases">
        <authorList>
            <person name="Grouzdev D.S."/>
            <person name="Krutkina M.S."/>
        </authorList>
    </citation>
    <scope>NUCLEOTIDE SEQUENCE [LARGE SCALE GENOMIC DNA]</scope>
    <source>
        <strain evidence="1 2">RmlP001</strain>
    </source>
</reference>
<protein>
    <submittedName>
        <fullName evidence="1">NUDIX hydrolase</fullName>
    </submittedName>
</protein>
<dbReference type="AlphaFoldDB" id="A0A4Q2RB24"/>
<organism evidence="1 2">
    <name type="scientific">Lichenibacterium ramalinae</name>
    <dbReference type="NCBI Taxonomy" id="2316527"/>
    <lineage>
        <taxon>Bacteria</taxon>
        <taxon>Pseudomonadati</taxon>
        <taxon>Pseudomonadota</taxon>
        <taxon>Alphaproteobacteria</taxon>
        <taxon>Hyphomicrobiales</taxon>
        <taxon>Lichenihabitantaceae</taxon>
        <taxon>Lichenibacterium</taxon>
    </lineage>
</organism>